<dbReference type="GeneID" id="106587079"/>
<evidence type="ECO:0000313" key="1">
    <source>
        <dbReference type="Proteomes" id="UP001652741"/>
    </source>
</evidence>
<dbReference type="RefSeq" id="XP_045564004.1">
    <property type="nucleotide sequence ID" value="XM_045708048.1"/>
</dbReference>
<name>A0ABM3DYX0_SALSA</name>
<organism evidence="1 2">
    <name type="scientific">Salmo salar</name>
    <name type="common">Atlantic salmon</name>
    <dbReference type="NCBI Taxonomy" id="8030"/>
    <lineage>
        <taxon>Eukaryota</taxon>
        <taxon>Metazoa</taxon>
        <taxon>Chordata</taxon>
        <taxon>Craniata</taxon>
        <taxon>Vertebrata</taxon>
        <taxon>Euteleostomi</taxon>
        <taxon>Actinopterygii</taxon>
        <taxon>Neopterygii</taxon>
        <taxon>Teleostei</taxon>
        <taxon>Protacanthopterygii</taxon>
        <taxon>Salmoniformes</taxon>
        <taxon>Salmonidae</taxon>
        <taxon>Salmoninae</taxon>
        <taxon>Salmo</taxon>
    </lineage>
</organism>
<accession>A0ABM3DYX0</accession>
<protein>
    <submittedName>
        <fullName evidence="2 3">Uncharacterized protein LOC106587079 isoform X1</fullName>
    </submittedName>
</protein>
<gene>
    <name evidence="2 3 4" type="primary">LOC106587079</name>
</gene>
<evidence type="ECO:0000313" key="4">
    <source>
        <dbReference type="RefSeq" id="XP_045564006.1"/>
    </source>
</evidence>
<reference evidence="2 3" key="1">
    <citation type="submission" date="2025-05" db="UniProtKB">
        <authorList>
            <consortium name="RefSeq"/>
        </authorList>
    </citation>
    <scope>IDENTIFICATION</scope>
</reference>
<dbReference type="RefSeq" id="XP_045564006.1">
    <property type="nucleotide sequence ID" value="XM_045708050.1"/>
</dbReference>
<evidence type="ECO:0000313" key="3">
    <source>
        <dbReference type="RefSeq" id="XP_045564005.1"/>
    </source>
</evidence>
<dbReference type="Proteomes" id="UP001652741">
    <property type="component" value="Chromosome ssa26"/>
</dbReference>
<proteinExistence type="predicted"/>
<sequence length="407" mass="45692">MSMEVYVKPEEEEREVSPIIAIGSVVSLRTVSIPHATTQGQFVSVFEKTGVSNGQAQDQLTNELSSTGTQTPSKHFQQTAEASNSAETIGDPLQNKKTGTNILTPYSQPSVLQPPSTVLSYNALENQECSTTRGNQEANAELEAREGTSIESNQCNSVSTTEDDNSYPLCKHIGFDLDLKSKSTEKKKLDPHVLTNGIMYEVHKCAKKAGGVYRYAILSILESNFDIFLDSEQQKIGFSKRVVLKLKRVVVQLRCLARLAEKLSYQEQVFTLPVTNNPKKVTPARGVGQLSPVTSSETDIDVEGSTISVVKDKYNLKKAIDRKRLVIKMLREKCDTLKEHKAHLKKAKKERGVKLQRAYRDNKFLFGRYKKMKEKLSKMSVCNEGQRENVRTETDPRLVKLKEKVRF</sequence>
<dbReference type="RefSeq" id="XP_045564005.1">
    <property type="nucleotide sequence ID" value="XM_045708049.1"/>
</dbReference>
<evidence type="ECO:0000313" key="2">
    <source>
        <dbReference type="RefSeq" id="XP_045564004.1"/>
    </source>
</evidence>
<keyword evidence="1" id="KW-1185">Reference proteome</keyword>